<comment type="similarity">
    <text evidence="1">Belongs to the BolA/IbaG family.</text>
</comment>
<dbReference type="GO" id="GO:0016226">
    <property type="term" value="P:iron-sulfur cluster assembly"/>
    <property type="evidence" value="ECO:0007669"/>
    <property type="project" value="TreeGrafter"/>
</dbReference>
<dbReference type="PANTHER" id="PTHR46230">
    <property type="match status" value="1"/>
</dbReference>
<organism evidence="2 3">
    <name type="scientific">Kordiimonas lacus</name>
    <dbReference type="NCBI Taxonomy" id="637679"/>
    <lineage>
        <taxon>Bacteria</taxon>
        <taxon>Pseudomonadati</taxon>
        <taxon>Pseudomonadota</taxon>
        <taxon>Alphaproteobacteria</taxon>
        <taxon>Kordiimonadales</taxon>
        <taxon>Kordiimonadaceae</taxon>
        <taxon>Kordiimonas</taxon>
    </lineage>
</organism>
<dbReference type="SUPFAM" id="SSF82657">
    <property type="entry name" value="BolA-like"/>
    <property type="match status" value="1"/>
</dbReference>
<evidence type="ECO:0000313" key="3">
    <source>
        <dbReference type="Proteomes" id="UP000183685"/>
    </source>
</evidence>
<proteinExistence type="inferred from homology"/>
<dbReference type="OrthoDB" id="9811118at2"/>
<dbReference type="STRING" id="637679.GCA_001550055_00500"/>
<evidence type="ECO:0000256" key="1">
    <source>
        <dbReference type="RuleBase" id="RU003860"/>
    </source>
</evidence>
<dbReference type="RefSeq" id="WP_068308541.1">
    <property type="nucleotide sequence ID" value="NZ_FNAK01000001.1"/>
</dbReference>
<dbReference type="Pfam" id="PF01722">
    <property type="entry name" value="BolA"/>
    <property type="match status" value="1"/>
</dbReference>
<keyword evidence="3" id="KW-1185">Reference proteome</keyword>
<dbReference type="Proteomes" id="UP000183685">
    <property type="component" value="Unassembled WGS sequence"/>
</dbReference>
<dbReference type="PANTHER" id="PTHR46230:SF7">
    <property type="entry name" value="BOLA-LIKE PROTEIN 1"/>
    <property type="match status" value="1"/>
</dbReference>
<gene>
    <name evidence="2" type="ORF">SAMN04488071_0389</name>
</gene>
<dbReference type="PIRSF" id="PIRSF003113">
    <property type="entry name" value="BolA"/>
    <property type="match status" value="1"/>
</dbReference>
<accession>A0A1G6TWT5</accession>
<evidence type="ECO:0000313" key="2">
    <source>
        <dbReference type="EMBL" id="SDD33543.1"/>
    </source>
</evidence>
<sequence>MGKVTERIEKKLNDSLSPTYLEVIDESEGHRGHAGYREGGESHFRVVIKSKAFEGQNRLARQRMVMKALADEMKEQIHALSVQADVPDA</sequence>
<protein>
    <submittedName>
        <fullName evidence="2">BolA protein</fullName>
    </submittedName>
</protein>
<name>A0A1G6TWT5_9PROT</name>
<dbReference type="AlphaFoldDB" id="A0A1G6TWT5"/>
<dbReference type="EMBL" id="FNAK01000001">
    <property type="protein sequence ID" value="SDD33543.1"/>
    <property type="molecule type" value="Genomic_DNA"/>
</dbReference>
<reference evidence="2 3" key="1">
    <citation type="submission" date="2016-10" db="EMBL/GenBank/DDBJ databases">
        <authorList>
            <person name="de Groot N.N."/>
        </authorList>
    </citation>
    <scope>NUCLEOTIDE SEQUENCE [LARGE SCALE GENOMIC DNA]</scope>
    <source>
        <strain evidence="2 3">CGMCC 1.9109</strain>
    </source>
</reference>
<dbReference type="InterPro" id="IPR036065">
    <property type="entry name" value="BolA-like_sf"/>
</dbReference>
<dbReference type="InterPro" id="IPR002634">
    <property type="entry name" value="BolA"/>
</dbReference>
<dbReference type="Gene3D" id="3.30.300.90">
    <property type="entry name" value="BolA-like"/>
    <property type="match status" value="1"/>
</dbReference>